<gene>
    <name evidence="3" type="ORF">NIES23_19820</name>
</gene>
<dbReference type="EMBL" id="AP018216">
    <property type="protein sequence ID" value="BAY69189.1"/>
    <property type="molecule type" value="Genomic_DNA"/>
</dbReference>
<evidence type="ECO:0000256" key="1">
    <source>
        <dbReference type="SAM" id="MobiDB-lite"/>
    </source>
</evidence>
<evidence type="ECO:0000313" key="3">
    <source>
        <dbReference type="EMBL" id="BAY69189.1"/>
    </source>
</evidence>
<evidence type="ECO:0008006" key="5">
    <source>
        <dbReference type="Google" id="ProtNLM"/>
    </source>
</evidence>
<name>A0A1Z4KJN3_ANAVA</name>
<dbReference type="Proteomes" id="UP000217507">
    <property type="component" value="Chromosome"/>
</dbReference>
<proteinExistence type="predicted"/>
<sequence length="473" mass="50803">MLPHPGSYYPKMLMLQEVSTHLIIPEPSEDLIVNEPWSIEFYADGLMDELFADIDEILDVNLPHLTNRRGRQIRQASPVSRMNETAASDWFLSSSNPSHHQTLEYEHLQTLDVPQIVLPNSLNRGVQSVSPVISRQGGKVVVESQSVKQMTKIRQQTQLTLGKMLIVGTTLGVAIAGVLYILQSGVLVLLTSKLTQPNIYVPQAQLLPQPDVKGELANYMLGALAIIDKSDIQNQQPARSAVGSRVTYNPTALGLDNSQPPLGNLPSPLTANNTSPAPSRSNVVERIYIPVYQAPLPMRYAPPAIPGSPLPPVANNSATGQPNIMKNTLSQVQPAGKPASVNMLASAVRSELKPVAVRNAPINIQPAPKLLPNLPVVPFGTSLPKQPNTGGEAVPVASLTVNAPAPAPIHTLEGLLELGNKSVALFQVNGTSRRVNIGETIGASGWTLVDVNNGEAIVRRNGEVRSIYAGQKL</sequence>
<organism evidence="3 4">
    <name type="scientific">Trichormus variabilis NIES-23</name>
    <dbReference type="NCBI Taxonomy" id="1973479"/>
    <lineage>
        <taxon>Bacteria</taxon>
        <taxon>Bacillati</taxon>
        <taxon>Cyanobacteriota</taxon>
        <taxon>Cyanophyceae</taxon>
        <taxon>Nostocales</taxon>
        <taxon>Nostocaceae</taxon>
        <taxon>Trichormus</taxon>
    </lineage>
</organism>
<protein>
    <recommendedName>
        <fullName evidence="5">Type II secretion system protein GspC N-terminal domain-containing protein</fullName>
    </recommendedName>
</protein>
<feature type="region of interest" description="Disordered" evidence="1">
    <location>
        <begin position="252"/>
        <end position="279"/>
    </location>
</feature>
<keyword evidence="2" id="KW-0812">Transmembrane</keyword>
<keyword evidence="2" id="KW-0472">Membrane</keyword>
<accession>A0A1Z4KJN3</accession>
<evidence type="ECO:0000313" key="4">
    <source>
        <dbReference type="Proteomes" id="UP000217507"/>
    </source>
</evidence>
<keyword evidence="2" id="KW-1133">Transmembrane helix</keyword>
<dbReference type="AlphaFoldDB" id="A0A1Z4KJN3"/>
<evidence type="ECO:0000256" key="2">
    <source>
        <dbReference type="SAM" id="Phobius"/>
    </source>
</evidence>
<reference evidence="3 4" key="1">
    <citation type="submission" date="2017-06" db="EMBL/GenBank/DDBJ databases">
        <title>Genome sequencing of cyanobaciteial culture collection at National Institute for Environmental Studies (NIES).</title>
        <authorList>
            <person name="Hirose Y."/>
            <person name="Shimura Y."/>
            <person name="Fujisawa T."/>
            <person name="Nakamura Y."/>
            <person name="Kawachi M."/>
        </authorList>
    </citation>
    <scope>NUCLEOTIDE SEQUENCE [LARGE SCALE GENOMIC DNA]</scope>
    <source>
        <strain evidence="3 4">NIES-23</strain>
    </source>
</reference>
<feature type="transmembrane region" description="Helical" evidence="2">
    <location>
        <begin position="164"/>
        <end position="190"/>
    </location>
</feature>